<feature type="transmembrane region" description="Helical" evidence="5">
    <location>
        <begin position="42"/>
        <end position="60"/>
    </location>
</feature>
<comment type="caution">
    <text evidence="7">The sequence shown here is derived from an EMBL/GenBank/DDBJ whole genome shotgun (WGS) entry which is preliminary data.</text>
</comment>
<evidence type="ECO:0000313" key="8">
    <source>
        <dbReference type="Proteomes" id="UP000823934"/>
    </source>
</evidence>
<keyword evidence="3 5" id="KW-0472">Membrane</keyword>
<proteinExistence type="predicted"/>
<dbReference type="GO" id="GO:0005886">
    <property type="term" value="C:plasma membrane"/>
    <property type="evidence" value="ECO:0007669"/>
    <property type="project" value="TreeGrafter"/>
</dbReference>
<dbReference type="PANTHER" id="PTHR23521:SF3">
    <property type="entry name" value="MFS TRANSPORTER"/>
    <property type="match status" value="1"/>
</dbReference>
<dbReference type="CDD" id="cd17477">
    <property type="entry name" value="MFS_YcaD_like"/>
    <property type="match status" value="1"/>
</dbReference>
<feature type="transmembrane region" description="Helical" evidence="5">
    <location>
        <begin position="353"/>
        <end position="371"/>
    </location>
</feature>
<dbReference type="InterPro" id="IPR011701">
    <property type="entry name" value="MFS"/>
</dbReference>
<organism evidence="7 8">
    <name type="scientific">Candidatus Ignatzschineria merdigallinarum</name>
    <dbReference type="NCBI Taxonomy" id="2838621"/>
    <lineage>
        <taxon>Bacteria</taxon>
        <taxon>Pseudomonadati</taxon>
        <taxon>Pseudomonadota</taxon>
        <taxon>Gammaproteobacteria</taxon>
        <taxon>Cardiobacteriales</taxon>
        <taxon>Ignatzschineriaceae</taxon>
        <taxon>Ignatzschineria</taxon>
    </lineage>
</organism>
<feature type="transmembrane region" description="Helical" evidence="5">
    <location>
        <begin position="287"/>
        <end position="311"/>
    </location>
</feature>
<feature type="transmembrane region" description="Helical" evidence="5">
    <location>
        <begin position="96"/>
        <end position="118"/>
    </location>
</feature>
<dbReference type="PANTHER" id="PTHR23521">
    <property type="entry name" value="TRANSPORTER MFS SUPERFAMILY"/>
    <property type="match status" value="1"/>
</dbReference>
<evidence type="ECO:0000256" key="1">
    <source>
        <dbReference type="ARBA" id="ARBA00022692"/>
    </source>
</evidence>
<evidence type="ECO:0000256" key="2">
    <source>
        <dbReference type="ARBA" id="ARBA00022989"/>
    </source>
</evidence>
<feature type="transmembrane region" description="Helical" evidence="5">
    <location>
        <begin position="158"/>
        <end position="181"/>
    </location>
</feature>
<evidence type="ECO:0000313" key="7">
    <source>
        <dbReference type="EMBL" id="HIW07057.1"/>
    </source>
</evidence>
<keyword evidence="1 5" id="KW-0812">Transmembrane</keyword>
<keyword evidence="2 5" id="KW-1133">Transmembrane helix</keyword>
<dbReference type="PROSITE" id="PS50850">
    <property type="entry name" value="MFS"/>
    <property type="match status" value="1"/>
</dbReference>
<feature type="coiled-coil region" evidence="4">
    <location>
        <begin position="418"/>
        <end position="447"/>
    </location>
</feature>
<feature type="transmembrane region" description="Helical" evidence="5">
    <location>
        <begin position="323"/>
        <end position="347"/>
    </location>
</feature>
<reference evidence="7" key="1">
    <citation type="journal article" date="2021" name="PeerJ">
        <title>Extensive microbial diversity within the chicken gut microbiome revealed by metagenomics and culture.</title>
        <authorList>
            <person name="Gilroy R."/>
            <person name="Ravi A."/>
            <person name="Getino M."/>
            <person name="Pursley I."/>
            <person name="Horton D.L."/>
            <person name="Alikhan N.F."/>
            <person name="Baker D."/>
            <person name="Gharbi K."/>
            <person name="Hall N."/>
            <person name="Watson M."/>
            <person name="Adriaenssens E.M."/>
            <person name="Foster-Nyarko E."/>
            <person name="Jarju S."/>
            <person name="Secka A."/>
            <person name="Antonio M."/>
            <person name="Oren A."/>
            <person name="Chaudhuri R.R."/>
            <person name="La Ragione R."/>
            <person name="Hildebrand F."/>
            <person name="Pallen M.J."/>
        </authorList>
    </citation>
    <scope>NUCLEOTIDE SEQUENCE</scope>
    <source>
        <strain evidence="7">CHK160-9182</strain>
    </source>
</reference>
<feature type="transmembrane region" description="Helical" evidence="5">
    <location>
        <begin position="202"/>
        <end position="224"/>
    </location>
</feature>
<name>A0A9D1Q5M8_9GAMM</name>
<dbReference type="Pfam" id="PF07690">
    <property type="entry name" value="MFS_1"/>
    <property type="match status" value="1"/>
</dbReference>
<dbReference type="Gene3D" id="1.20.1250.20">
    <property type="entry name" value="MFS general substrate transporter like domains"/>
    <property type="match status" value="2"/>
</dbReference>
<dbReference type="AlphaFoldDB" id="A0A9D1Q5M8"/>
<dbReference type="GO" id="GO:0022857">
    <property type="term" value="F:transmembrane transporter activity"/>
    <property type="evidence" value="ECO:0007669"/>
    <property type="project" value="InterPro"/>
</dbReference>
<dbReference type="EMBL" id="DXHP01000157">
    <property type="protein sequence ID" value="HIW07057.1"/>
    <property type="molecule type" value="Genomic_DNA"/>
</dbReference>
<feature type="transmembrane region" description="Helical" evidence="5">
    <location>
        <begin position="130"/>
        <end position="152"/>
    </location>
</feature>
<evidence type="ECO:0000259" key="6">
    <source>
        <dbReference type="PROSITE" id="PS50850"/>
    </source>
</evidence>
<dbReference type="SUPFAM" id="SSF103473">
    <property type="entry name" value="MFS general substrate transporter"/>
    <property type="match status" value="1"/>
</dbReference>
<dbReference type="Proteomes" id="UP000823934">
    <property type="component" value="Unassembled WGS sequence"/>
</dbReference>
<feature type="transmembrane region" description="Helical" evidence="5">
    <location>
        <begin position="236"/>
        <end position="255"/>
    </location>
</feature>
<sequence>MRTITTFSSLYLATLFMLFANGLLTTYVALELESQGVSDLMISSLTSAYYTGLVIGAKLGHKLIARVGHIRSYVAGAGITAATVIMMGLVDIIEFWIAARFIMGLMMMCQYMVIESWLNDQAEPTQRGIVFGIYMAVSSLGVLIGQLALTAIDPIDIRVLMIVSMFFSLCLVPLAVTRAIHPIPLKAAPLNIGYFLKQLPQVLLITLFSGMMVGSFYGLGPIFATRLGLDTQEAGIYMAIAIAASLVIQWPLGLLSDRMNRLLLVTFVALFLLILSIFINLPFATNFYIAIASFFAIALQFTLYPLSVAIANDNIDEDKRVSLSAILLMLFGIGAAIGPLISGYFMASFDAKGLYIFPIIIALSIITIHFTKASKKLHTDVEDALPHVIMPDGHVSPIAAATLDPRIDEDAIIEVMKNEEAHEIKEALREEIEADEIEKTKSKIQRNALLPFGEYSYAAFVQEYGKPMINAEDEEAHS</sequence>
<keyword evidence="4" id="KW-0175">Coiled coil</keyword>
<dbReference type="InterPro" id="IPR036259">
    <property type="entry name" value="MFS_trans_sf"/>
</dbReference>
<reference evidence="7" key="2">
    <citation type="submission" date="2021-04" db="EMBL/GenBank/DDBJ databases">
        <authorList>
            <person name="Gilroy R."/>
        </authorList>
    </citation>
    <scope>NUCLEOTIDE SEQUENCE</scope>
    <source>
        <strain evidence="7">CHK160-9182</strain>
    </source>
</reference>
<dbReference type="InterPro" id="IPR047200">
    <property type="entry name" value="MFS_YcaD-like"/>
</dbReference>
<feature type="transmembrane region" description="Helical" evidence="5">
    <location>
        <begin position="12"/>
        <end position="30"/>
    </location>
</feature>
<evidence type="ECO:0000256" key="3">
    <source>
        <dbReference type="ARBA" id="ARBA00023136"/>
    </source>
</evidence>
<feature type="transmembrane region" description="Helical" evidence="5">
    <location>
        <begin position="262"/>
        <end position="281"/>
    </location>
</feature>
<feature type="domain" description="Major facilitator superfamily (MFS) profile" evidence="6">
    <location>
        <begin position="6"/>
        <end position="376"/>
    </location>
</feature>
<accession>A0A9D1Q5M8</accession>
<dbReference type="InterPro" id="IPR020846">
    <property type="entry name" value="MFS_dom"/>
</dbReference>
<gene>
    <name evidence="7" type="ORF">H9889_07000</name>
</gene>
<evidence type="ECO:0000256" key="4">
    <source>
        <dbReference type="SAM" id="Coils"/>
    </source>
</evidence>
<protein>
    <submittedName>
        <fullName evidence="7">MFS transporter</fullName>
    </submittedName>
</protein>
<evidence type="ECO:0000256" key="5">
    <source>
        <dbReference type="SAM" id="Phobius"/>
    </source>
</evidence>
<feature type="transmembrane region" description="Helical" evidence="5">
    <location>
        <begin position="72"/>
        <end position="90"/>
    </location>
</feature>